<feature type="transmembrane region" description="Helical" evidence="10">
    <location>
        <begin position="89"/>
        <end position="109"/>
    </location>
</feature>
<feature type="transmembrane region" description="Helical" evidence="10">
    <location>
        <begin position="327"/>
        <end position="348"/>
    </location>
</feature>
<dbReference type="Pfam" id="PF02949">
    <property type="entry name" value="7tm_6"/>
    <property type="match status" value="1"/>
</dbReference>
<dbReference type="PANTHER" id="PTHR21137:SF35">
    <property type="entry name" value="ODORANT RECEPTOR 19A-RELATED"/>
    <property type="match status" value="1"/>
</dbReference>
<gene>
    <name evidence="11" type="primary">OR47b</name>
</gene>
<keyword evidence="8 10" id="KW-0675">Receptor</keyword>
<keyword evidence="7 10" id="KW-0472">Membrane</keyword>
<dbReference type="GO" id="GO:0005886">
    <property type="term" value="C:plasma membrane"/>
    <property type="evidence" value="ECO:0007669"/>
    <property type="project" value="UniProtKB-SubCell"/>
</dbReference>
<evidence type="ECO:0000256" key="7">
    <source>
        <dbReference type="ARBA" id="ARBA00023136"/>
    </source>
</evidence>
<name>A0A9E8DAJ9_9MUSC</name>
<dbReference type="GO" id="GO:0005549">
    <property type="term" value="F:odorant binding"/>
    <property type="evidence" value="ECO:0007669"/>
    <property type="project" value="InterPro"/>
</dbReference>
<evidence type="ECO:0000256" key="4">
    <source>
        <dbReference type="ARBA" id="ARBA00022692"/>
    </source>
</evidence>
<feature type="transmembrane region" description="Helical" evidence="10">
    <location>
        <begin position="234"/>
        <end position="257"/>
    </location>
</feature>
<feature type="transmembrane region" description="Helical" evidence="10">
    <location>
        <begin position="183"/>
        <end position="207"/>
    </location>
</feature>
<feature type="transmembrane region" description="Helical" evidence="10">
    <location>
        <begin position="354"/>
        <end position="374"/>
    </location>
</feature>
<keyword evidence="3 10" id="KW-0716">Sensory transduction</keyword>
<protein>
    <recommendedName>
        <fullName evidence="10">Odorant receptor</fullName>
    </recommendedName>
</protein>
<evidence type="ECO:0000256" key="1">
    <source>
        <dbReference type="ARBA" id="ARBA00004651"/>
    </source>
</evidence>
<dbReference type="EMBL" id="ON419996">
    <property type="protein sequence ID" value="UZH23367.1"/>
    <property type="molecule type" value="mRNA"/>
</dbReference>
<evidence type="ECO:0000256" key="2">
    <source>
        <dbReference type="ARBA" id="ARBA00022475"/>
    </source>
</evidence>
<accession>A0A9E8DAJ9</accession>
<dbReference type="AlphaFoldDB" id="A0A9E8DAJ9"/>
<dbReference type="GO" id="GO:0007165">
    <property type="term" value="P:signal transduction"/>
    <property type="evidence" value="ECO:0007669"/>
    <property type="project" value="UniProtKB-KW"/>
</dbReference>
<evidence type="ECO:0000256" key="3">
    <source>
        <dbReference type="ARBA" id="ARBA00022606"/>
    </source>
</evidence>
<dbReference type="PANTHER" id="PTHR21137">
    <property type="entry name" value="ODORANT RECEPTOR"/>
    <property type="match status" value="1"/>
</dbReference>
<dbReference type="InterPro" id="IPR004117">
    <property type="entry name" value="7tm6_olfct_rcpt"/>
</dbReference>
<sequence length="452" mass="52236">MLITAASVVTMILISEEVTTSNTISNHNFQLKDTASVVQTILAPFRVLKAMWRSGGDADHPMHTCLYYVRAYIRLLGLWPAPRTAEQPLYYAYNMLIMTLFVVFVATITCDLYEASADFVLLGEDLVVALGLYLILFKMMLFRFRKAEIVSIVEEFDNLHAKYVHAPTHICSNRRIREWQRSFFIGEMFLVYGFLILSLLLLAAMSLQPLFSHQELPFRSKFPFGLNNPEKHPIAFLCIYAFQCFCCCYMLVSIVAMDSLTGSCFNQITLNLRILCENIRYLGADAGGNIFSTSERIVWRELRVAVEFHQKIIGLINRLNQVFYWNYIPQMGASTFMICLTAFEALLAQDQPMVALKFQMYMFSAFMQLFYWCSMGNRTYYDSMEVATAAYEIHAWYDHSPRLQRNLMFIIKRAQKPLEFRAKPLFGFTFASFTSILSTSYSYFALLRTMSD</sequence>
<evidence type="ECO:0000256" key="8">
    <source>
        <dbReference type="ARBA" id="ARBA00023170"/>
    </source>
</evidence>
<keyword evidence="6 10" id="KW-1133">Transmembrane helix</keyword>
<feature type="transmembrane region" description="Helical" evidence="10">
    <location>
        <begin position="425"/>
        <end position="446"/>
    </location>
</feature>
<reference evidence="11" key="1">
    <citation type="journal article" date="2022" name="Int. J. Mol. Sci.">
        <title>Identification of Candidate Chemosensory Gene Families by Head Transcriptomes Analysis in the Mexican Fruit Fly, Anastrepha ludens Loew (Diptera: Tephritidae).</title>
        <authorList>
            <person name="Segura-Leon O.L."/>
            <person name="Torres-Huerta B."/>
            <person name="Estrada-Perez A.R."/>
            <person name="Cibrian-Tovar J."/>
            <person name="Hernandez-Hernandez F.C."/>
            <person name="Cruz-Jaramillo J.L."/>
            <person name="Meza-Hernandez J.S."/>
            <person name="Sanchez-Galicia F."/>
        </authorList>
    </citation>
    <scope>NUCLEOTIDE SEQUENCE</scope>
</reference>
<comment type="subcellular location">
    <subcellularLocation>
        <location evidence="1 10">Cell membrane</location>
        <topology evidence="1 10">Multi-pass membrane protein</topology>
    </subcellularLocation>
</comment>
<evidence type="ECO:0000256" key="10">
    <source>
        <dbReference type="RuleBase" id="RU351113"/>
    </source>
</evidence>
<keyword evidence="2" id="KW-1003">Cell membrane</keyword>
<evidence type="ECO:0000256" key="9">
    <source>
        <dbReference type="ARBA" id="ARBA00023224"/>
    </source>
</evidence>
<comment type="similarity">
    <text evidence="10">Belongs to the insect chemoreceptor superfamily. Heteromeric odorant receptor channel (TC 1.A.69) family.</text>
</comment>
<evidence type="ECO:0000256" key="6">
    <source>
        <dbReference type="ARBA" id="ARBA00022989"/>
    </source>
</evidence>
<proteinExistence type="evidence at transcript level"/>
<keyword evidence="5 10" id="KW-0552">Olfaction</keyword>
<feature type="transmembrane region" description="Helical" evidence="10">
    <location>
        <begin position="115"/>
        <end position="136"/>
    </location>
</feature>
<organism evidence="11">
    <name type="scientific">Anastrepha ludens</name>
    <name type="common">Mexican fruit fly</name>
    <dbReference type="NCBI Taxonomy" id="28586"/>
    <lineage>
        <taxon>Eukaryota</taxon>
        <taxon>Metazoa</taxon>
        <taxon>Ecdysozoa</taxon>
        <taxon>Arthropoda</taxon>
        <taxon>Hexapoda</taxon>
        <taxon>Insecta</taxon>
        <taxon>Pterygota</taxon>
        <taxon>Neoptera</taxon>
        <taxon>Endopterygota</taxon>
        <taxon>Diptera</taxon>
        <taxon>Brachycera</taxon>
        <taxon>Muscomorpha</taxon>
        <taxon>Tephritoidea</taxon>
        <taxon>Tephritidae</taxon>
        <taxon>Anastrepha</taxon>
    </lineage>
</organism>
<keyword evidence="4 10" id="KW-0812">Transmembrane</keyword>
<keyword evidence="9 10" id="KW-0807">Transducer</keyword>
<evidence type="ECO:0000256" key="5">
    <source>
        <dbReference type="ARBA" id="ARBA00022725"/>
    </source>
</evidence>
<evidence type="ECO:0000313" key="11">
    <source>
        <dbReference type="EMBL" id="UZH23367.1"/>
    </source>
</evidence>
<reference evidence="11" key="2">
    <citation type="submission" date="2022-05" db="EMBL/GenBank/DDBJ databases">
        <authorList>
            <person name="Segura Leon O.L."/>
            <person name="Torres Huerta B."/>
            <person name="Meza Hernandez S.J."/>
        </authorList>
    </citation>
    <scope>NUCLEOTIDE SEQUENCE</scope>
</reference>
<dbReference type="GO" id="GO:0004984">
    <property type="term" value="F:olfactory receptor activity"/>
    <property type="evidence" value="ECO:0007669"/>
    <property type="project" value="InterPro"/>
</dbReference>